<sequence>MTKSHEILTTPPIHMCQRCSSKDVSYAFLTHPQDAYDTASHRSSLPSGNGVACFLLSCPLPHAHTLVPHTLSLAFGLPGEADVKPQQSAHIGSPELPCYTQPVTTAPTSATLPPALPHQTQLHADAVSPHIAPRSRWRRTGGHLPFPE</sequence>
<reference evidence="1 2" key="1">
    <citation type="journal article" date="2020" name="Nature">
        <title>Six reference-quality genomes reveal evolution of bat adaptations.</title>
        <authorList>
            <person name="Jebb D."/>
            <person name="Huang Z."/>
            <person name="Pippel M."/>
            <person name="Hughes G.M."/>
            <person name="Lavrichenko K."/>
            <person name="Devanna P."/>
            <person name="Winkler S."/>
            <person name="Jermiin L.S."/>
            <person name="Skirmuntt E.C."/>
            <person name="Katzourakis A."/>
            <person name="Burkitt-Gray L."/>
            <person name="Ray D.A."/>
            <person name="Sullivan K.A.M."/>
            <person name="Roscito J.G."/>
            <person name="Kirilenko B.M."/>
            <person name="Davalos L.M."/>
            <person name="Corthals A.P."/>
            <person name="Power M.L."/>
            <person name="Jones G."/>
            <person name="Ransome R.D."/>
            <person name="Dechmann D.K.N."/>
            <person name="Locatelli A.G."/>
            <person name="Puechmaille S.J."/>
            <person name="Fedrigo O."/>
            <person name="Jarvis E.D."/>
            <person name="Hiller M."/>
            <person name="Vernes S.C."/>
            <person name="Myers E.W."/>
            <person name="Teeling E.C."/>
        </authorList>
    </citation>
    <scope>NUCLEOTIDE SEQUENCE [LARGE SCALE GENOMIC DNA]</scope>
    <source>
        <strain evidence="1">MRhiFer1</strain>
        <tissue evidence="1">Lung</tissue>
    </source>
</reference>
<evidence type="ECO:0000313" key="2">
    <source>
        <dbReference type="Proteomes" id="UP000585614"/>
    </source>
</evidence>
<protein>
    <submittedName>
        <fullName evidence="1">Uncharacterized protein</fullName>
    </submittedName>
</protein>
<comment type="caution">
    <text evidence="1">The sequence shown here is derived from an EMBL/GenBank/DDBJ whole genome shotgun (WGS) entry which is preliminary data.</text>
</comment>
<organism evidence="1 2">
    <name type="scientific">Rhinolophus ferrumequinum</name>
    <name type="common">Greater horseshoe bat</name>
    <dbReference type="NCBI Taxonomy" id="59479"/>
    <lineage>
        <taxon>Eukaryota</taxon>
        <taxon>Metazoa</taxon>
        <taxon>Chordata</taxon>
        <taxon>Craniata</taxon>
        <taxon>Vertebrata</taxon>
        <taxon>Euteleostomi</taxon>
        <taxon>Mammalia</taxon>
        <taxon>Eutheria</taxon>
        <taxon>Laurasiatheria</taxon>
        <taxon>Chiroptera</taxon>
        <taxon>Yinpterochiroptera</taxon>
        <taxon>Rhinolophoidea</taxon>
        <taxon>Rhinolophidae</taxon>
        <taxon>Rhinolophinae</taxon>
        <taxon>Rhinolophus</taxon>
    </lineage>
</organism>
<name>A0A7J7X5C7_RHIFE</name>
<evidence type="ECO:0000313" key="1">
    <source>
        <dbReference type="EMBL" id="KAF6344873.1"/>
    </source>
</evidence>
<proteinExistence type="predicted"/>
<accession>A0A7J7X5C7</accession>
<dbReference type="EMBL" id="JACAGC010000009">
    <property type="protein sequence ID" value="KAF6344873.1"/>
    <property type="molecule type" value="Genomic_DNA"/>
</dbReference>
<dbReference type="AlphaFoldDB" id="A0A7J7X5C7"/>
<dbReference type="Proteomes" id="UP000585614">
    <property type="component" value="Unassembled WGS sequence"/>
</dbReference>
<gene>
    <name evidence="1" type="ORF">mRhiFer1_010249</name>
</gene>